<evidence type="ECO:0000313" key="2">
    <source>
        <dbReference type="EMBL" id="SDF45102.1"/>
    </source>
</evidence>
<dbReference type="AlphaFoldDB" id="A0A1G7L6D4"/>
<dbReference type="STRING" id="660518.SAMN05216218_106183"/>
<reference evidence="3" key="1">
    <citation type="submission" date="2016-10" db="EMBL/GenBank/DDBJ databases">
        <authorList>
            <person name="Varghese N."/>
            <person name="Submissions S."/>
        </authorList>
    </citation>
    <scope>NUCLEOTIDE SEQUENCE [LARGE SCALE GENOMIC DNA]</scope>
    <source>
        <strain evidence="3">IBRC-M 10760</strain>
    </source>
</reference>
<accession>A0A1G7L6D4</accession>
<feature type="compositionally biased region" description="Acidic residues" evidence="1">
    <location>
        <begin position="260"/>
        <end position="273"/>
    </location>
</feature>
<evidence type="ECO:0000313" key="3">
    <source>
        <dbReference type="Proteomes" id="UP000199076"/>
    </source>
</evidence>
<dbReference type="RefSeq" id="WP_092691221.1">
    <property type="nucleotide sequence ID" value="NZ_FNBK01000006.1"/>
</dbReference>
<gene>
    <name evidence="2" type="ORF">SAMN05216218_106183</name>
</gene>
<feature type="region of interest" description="Disordered" evidence="1">
    <location>
        <begin position="251"/>
        <end position="273"/>
    </location>
</feature>
<name>A0A1G7L6D4_9EURY</name>
<sequence>MTDTQSGLSNRLRPLVAAVLVGCLVVGAAVPAAGLLADSPTADTAATDGSATAATAGHAASADAAQAGDAGGNASSANATASAGARLAGAIGSQQSEVAGELETRTLVVRLGRADSLEERAAVLAVLEARADARLASLRERRERLRAAADNRSVSPGAYAYRAATVSVEAAVNRRLADRGERATADLPDAVTAEYGLSAERFRALANRSDSVRADLRNDLRALGRSLVADEIGEDEGIDAEDILDGLNETVAPTNRTDWPFDENDSTLGDALDELGADNESLDLGDVIEDDANDSDAPFGGTLDGNISDEDGLLDGTDDGLLGDTETTTDDSSGDDGTGFFEDDTVTAEEEPADGGETTDDGLFDG</sequence>
<feature type="region of interest" description="Disordered" evidence="1">
    <location>
        <begin position="289"/>
        <end position="366"/>
    </location>
</feature>
<dbReference type="EMBL" id="FNBK01000006">
    <property type="protein sequence ID" value="SDF45102.1"/>
    <property type="molecule type" value="Genomic_DNA"/>
</dbReference>
<evidence type="ECO:0000256" key="1">
    <source>
        <dbReference type="SAM" id="MobiDB-lite"/>
    </source>
</evidence>
<keyword evidence="3" id="KW-1185">Reference proteome</keyword>
<protein>
    <submittedName>
        <fullName evidence="2">Uncharacterized protein</fullName>
    </submittedName>
</protein>
<feature type="compositionally biased region" description="Acidic residues" evidence="1">
    <location>
        <begin position="341"/>
        <end position="366"/>
    </location>
</feature>
<dbReference type="OrthoDB" id="242678at2157"/>
<feature type="compositionally biased region" description="Acidic residues" evidence="1">
    <location>
        <begin position="307"/>
        <end position="318"/>
    </location>
</feature>
<organism evidence="2 3">
    <name type="scientific">Halorientalis regularis</name>
    <dbReference type="NCBI Taxonomy" id="660518"/>
    <lineage>
        <taxon>Archaea</taxon>
        <taxon>Methanobacteriati</taxon>
        <taxon>Methanobacteriota</taxon>
        <taxon>Stenosarchaea group</taxon>
        <taxon>Halobacteria</taxon>
        <taxon>Halobacteriales</taxon>
        <taxon>Haloarculaceae</taxon>
        <taxon>Halorientalis</taxon>
    </lineage>
</organism>
<proteinExistence type="predicted"/>
<dbReference type="Proteomes" id="UP000199076">
    <property type="component" value="Unassembled WGS sequence"/>
</dbReference>